<accession>A0A0W0U821</accession>
<feature type="domain" description="Aminoacyl-transfer RNA synthetases class-II family profile" evidence="6">
    <location>
        <begin position="38"/>
        <end position="340"/>
    </location>
</feature>
<keyword evidence="8" id="KW-1185">Reference proteome</keyword>
<comment type="subunit">
    <text evidence="1">Homodimer.</text>
</comment>
<dbReference type="EC" id="6.1.1.6" evidence="7"/>
<protein>
    <submittedName>
        <fullName evidence="7">Lysyl-tRNA synthetase, class II</fullName>
        <ecNumber evidence="7">6.1.1.6</ecNumber>
    </submittedName>
</protein>
<dbReference type="AlphaFoldDB" id="A0A0W0U821"/>
<evidence type="ECO:0000256" key="2">
    <source>
        <dbReference type="ARBA" id="ARBA00022598"/>
    </source>
</evidence>
<dbReference type="PRINTS" id="PR00982">
    <property type="entry name" value="TRNASYNTHLYS"/>
</dbReference>
<evidence type="ECO:0000256" key="5">
    <source>
        <dbReference type="ARBA" id="ARBA00052794"/>
    </source>
</evidence>
<name>A0A0W0U821_9GAMM</name>
<dbReference type="PANTHER" id="PTHR42918:SF6">
    <property type="entry name" value="ELONGATION FACTOR P--(R)-BETA-LYSINE LIGASE"/>
    <property type="match status" value="1"/>
</dbReference>
<dbReference type="InterPro" id="IPR045864">
    <property type="entry name" value="aa-tRNA-synth_II/BPL/LPL"/>
</dbReference>
<dbReference type="InterPro" id="IPR018149">
    <property type="entry name" value="Lys-tRNA-synth_II_C"/>
</dbReference>
<dbReference type="InterPro" id="IPR004364">
    <property type="entry name" value="Aa-tRNA-synt_II"/>
</dbReference>
<evidence type="ECO:0000313" key="7">
    <source>
        <dbReference type="EMBL" id="KTD03820.1"/>
    </source>
</evidence>
<sequence length="340" mass="37861">MDARAHDGSGKTGAWAFLLMNHTVNLEDWRPGATFDTLRARARFMADIRAFFDARGYLEVETPIMARFGITDPYLANIRATFRGKDYCLQTSPEYHMKRLLAAGSGPIFQLARVFRDDELGRWHNPEFTLLEWYRPGIDHHALMDEVDALLQTLLNTAPMVRETYQTVFIRHAGIDPFTESLEGLCASLKAHGLDNVIDADEKDRDQYLFLLMSHVVEPALAASSVPVAVHGFPPSQSALAIVNNGFAERFEVYFRGVELANGFHELTDASAQRARFEDDMAIRASRGFPTALPDLWLLQALEAGMPAASGVAVGLDRLLALKLGKPQLSDVMGFDFSRA</sequence>
<dbReference type="PATRIC" id="fig|45065.4.peg.510"/>
<dbReference type="GO" id="GO:0000049">
    <property type="term" value="F:tRNA binding"/>
    <property type="evidence" value="ECO:0007669"/>
    <property type="project" value="TreeGrafter"/>
</dbReference>
<dbReference type="FunFam" id="3.30.930.10:FF:000017">
    <property type="entry name" value="Elongation factor P--(R)-beta-lysine ligase"/>
    <property type="match status" value="1"/>
</dbReference>
<evidence type="ECO:0000313" key="8">
    <source>
        <dbReference type="Proteomes" id="UP000054785"/>
    </source>
</evidence>
<dbReference type="InterPro" id="IPR006195">
    <property type="entry name" value="aa-tRNA-synth_II"/>
</dbReference>
<reference evidence="7 8" key="1">
    <citation type="submission" date="2015-11" db="EMBL/GenBank/DDBJ databases">
        <title>Genomic analysis of 38 Legionella species identifies large and diverse effector repertoires.</title>
        <authorList>
            <person name="Burstein D."/>
            <person name="Amaro F."/>
            <person name="Zusman T."/>
            <person name="Lifshitz Z."/>
            <person name="Cohen O."/>
            <person name="Gilbert J.A."/>
            <person name="Pupko T."/>
            <person name="Shuman H.A."/>
            <person name="Segal G."/>
        </authorList>
    </citation>
    <scope>NUCLEOTIDE SEQUENCE [LARGE SCALE GENOMIC DNA]</scope>
    <source>
        <strain evidence="7 8">ATCC 49504</strain>
    </source>
</reference>
<dbReference type="PROSITE" id="PS50862">
    <property type="entry name" value="AA_TRNA_LIGASE_II"/>
    <property type="match status" value="1"/>
</dbReference>
<keyword evidence="2 7" id="KW-0436">Ligase</keyword>
<dbReference type="NCBIfam" id="NF006828">
    <property type="entry name" value="PRK09350.1"/>
    <property type="match status" value="1"/>
</dbReference>
<dbReference type="PANTHER" id="PTHR42918">
    <property type="entry name" value="LYSYL-TRNA SYNTHETASE"/>
    <property type="match status" value="1"/>
</dbReference>
<evidence type="ECO:0000256" key="1">
    <source>
        <dbReference type="ARBA" id="ARBA00011738"/>
    </source>
</evidence>
<dbReference type="SUPFAM" id="SSF55681">
    <property type="entry name" value="Class II aaRS and biotin synthetases"/>
    <property type="match status" value="1"/>
</dbReference>
<dbReference type="Gene3D" id="3.30.930.10">
    <property type="entry name" value="Bira Bifunctional Protein, Domain 2"/>
    <property type="match status" value="1"/>
</dbReference>
<dbReference type="GO" id="GO:0006430">
    <property type="term" value="P:lysyl-tRNA aminoacylation"/>
    <property type="evidence" value="ECO:0007669"/>
    <property type="project" value="InterPro"/>
</dbReference>
<comment type="caution">
    <text evidence="7">The sequence shown here is derived from an EMBL/GenBank/DDBJ whole genome shotgun (WGS) entry which is preliminary data.</text>
</comment>
<dbReference type="Pfam" id="PF00152">
    <property type="entry name" value="tRNA-synt_2"/>
    <property type="match status" value="1"/>
</dbReference>
<dbReference type="InterPro" id="IPR004525">
    <property type="entry name" value="EpmA"/>
</dbReference>
<proteinExistence type="predicted"/>
<evidence type="ECO:0000259" key="6">
    <source>
        <dbReference type="PROSITE" id="PS50862"/>
    </source>
</evidence>
<dbReference type="GO" id="GO:0004824">
    <property type="term" value="F:lysine-tRNA ligase activity"/>
    <property type="evidence" value="ECO:0007669"/>
    <property type="project" value="UniProtKB-EC"/>
</dbReference>
<dbReference type="STRING" id="45065.Lgee_0477"/>
<evidence type="ECO:0000256" key="4">
    <source>
        <dbReference type="ARBA" id="ARBA00022840"/>
    </source>
</evidence>
<dbReference type="GO" id="GO:0005829">
    <property type="term" value="C:cytosol"/>
    <property type="evidence" value="ECO:0007669"/>
    <property type="project" value="TreeGrafter"/>
</dbReference>
<keyword evidence="7" id="KW-0030">Aminoacyl-tRNA synthetase</keyword>
<comment type="catalytic activity">
    <reaction evidence="5">
        <text>D-beta-lysine + L-lysyl-[protein] + ATP = N(6)-((3R)-3,6-diaminohexanoyl)-L-lysyl-[protein] + AMP + diphosphate + H(+)</text>
        <dbReference type="Rhea" id="RHEA:83435"/>
        <dbReference type="Rhea" id="RHEA-COMP:9752"/>
        <dbReference type="Rhea" id="RHEA-COMP:20131"/>
        <dbReference type="ChEBI" id="CHEBI:15378"/>
        <dbReference type="ChEBI" id="CHEBI:29969"/>
        <dbReference type="ChEBI" id="CHEBI:30616"/>
        <dbReference type="ChEBI" id="CHEBI:33019"/>
        <dbReference type="ChEBI" id="CHEBI:84138"/>
        <dbReference type="ChEBI" id="CHEBI:156053"/>
        <dbReference type="ChEBI" id="CHEBI:456215"/>
    </reaction>
    <physiologicalReaction direction="left-to-right" evidence="5">
        <dbReference type="Rhea" id="RHEA:83436"/>
    </physiologicalReaction>
</comment>
<dbReference type="NCBIfam" id="TIGR00462">
    <property type="entry name" value="genX"/>
    <property type="match status" value="1"/>
</dbReference>
<organism evidence="7 8">
    <name type="scientific">Legionella geestiana</name>
    <dbReference type="NCBI Taxonomy" id="45065"/>
    <lineage>
        <taxon>Bacteria</taxon>
        <taxon>Pseudomonadati</taxon>
        <taxon>Pseudomonadota</taxon>
        <taxon>Gammaproteobacteria</taxon>
        <taxon>Legionellales</taxon>
        <taxon>Legionellaceae</taxon>
        <taxon>Legionella</taxon>
    </lineage>
</organism>
<dbReference type="GO" id="GO:0005524">
    <property type="term" value="F:ATP binding"/>
    <property type="evidence" value="ECO:0007669"/>
    <property type="project" value="UniProtKB-KW"/>
</dbReference>
<evidence type="ECO:0000256" key="3">
    <source>
        <dbReference type="ARBA" id="ARBA00022741"/>
    </source>
</evidence>
<gene>
    <name evidence="7" type="ORF">Lgee_0477</name>
</gene>
<dbReference type="EMBL" id="LNYC01000009">
    <property type="protein sequence ID" value="KTD03820.1"/>
    <property type="molecule type" value="Genomic_DNA"/>
</dbReference>
<dbReference type="Proteomes" id="UP000054785">
    <property type="component" value="Unassembled WGS sequence"/>
</dbReference>
<keyword evidence="4" id="KW-0067">ATP-binding</keyword>
<keyword evidence="3" id="KW-0547">Nucleotide-binding</keyword>